<proteinExistence type="predicted"/>
<accession>A0A3S3PWL8</accession>
<comment type="caution">
    <text evidence="2">The sequence shown here is derived from an EMBL/GenBank/DDBJ whole genome shotgun (WGS) entry which is preliminary data.</text>
</comment>
<feature type="domain" description="Neprosin PEP catalytic" evidence="1">
    <location>
        <begin position="1"/>
        <end position="211"/>
    </location>
</feature>
<dbReference type="InterPro" id="IPR053168">
    <property type="entry name" value="Glutamic_endopeptidase"/>
</dbReference>
<dbReference type="InterPro" id="IPR004314">
    <property type="entry name" value="Neprosin"/>
</dbReference>
<dbReference type="PROSITE" id="PS52045">
    <property type="entry name" value="NEPROSIN_PEP_CD"/>
    <property type="match status" value="1"/>
</dbReference>
<evidence type="ECO:0000313" key="2">
    <source>
        <dbReference type="EMBL" id="RWR74225.1"/>
    </source>
</evidence>
<reference evidence="2 3" key="1">
    <citation type="journal article" date="2019" name="Nat. Plants">
        <title>Stout camphor tree genome fills gaps in understanding of flowering plant genome evolution.</title>
        <authorList>
            <person name="Chaw S.M."/>
            <person name="Liu Y.C."/>
            <person name="Wu Y.W."/>
            <person name="Wang H.Y."/>
            <person name="Lin C.I."/>
            <person name="Wu C.S."/>
            <person name="Ke H.M."/>
            <person name="Chang L.Y."/>
            <person name="Hsu C.Y."/>
            <person name="Yang H.T."/>
            <person name="Sudianto E."/>
            <person name="Hsu M.H."/>
            <person name="Wu K.P."/>
            <person name="Wang L.N."/>
            <person name="Leebens-Mack J.H."/>
            <person name="Tsai I.J."/>
        </authorList>
    </citation>
    <scope>NUCLEOTIDE SEQUENCE [LARGE SCALE GENOMIC DNA]</scope>
    <source>
        <strain evidence="3">cv. Chaw 1501</strain>
        <tissue evidence="2">Young leaves</tissue>
    </source>
</reference>
<dbReference type="AlphaFoldDB" id="A0A3S3PWL8"/>
<protein>
    <submittedName>
        <fullName evidence="2">NEP-interacting protein DUF239</fullName>
    </submittedName>
</protein>
<sequence length="211" mass="23175">MDKSDGYKIQDINPTIGNQTLSLPKFIMSYNSVYLQLVMGDGYGGKGCYNTLCQGYVQTNPNIPLGFSFQHTSTYDGDQWSATLQTIQDASGNWWLFFDDDNKILGYFPKDLFPILGSGPATRVDWGGETYSPTNVCPPMGSGHFPDEGARKAGFMRGIKVMNQARQPENAPLNTANVADIPQNYRVLDSRVISPEPVGRSFFYGGPGGNC</sequence>
<dbReference type="EMBL" id="QPKB01000001">
    <property type="protein sequence ID" value="RWR74225.1"/>
    <property type="molecule type" value="Genomic_DNA"/>
</dbReference>
<evidence type="ECO:0000259" key="1">
    <source>
        <dbReference type="PROSITE" id="PS52045"/>
    </source>
</evidence>
<keyword evidence="3" id="KW-1185">Reference proteome</keyword>
<dbReference type="Proteomes" id="UP000283530">
    <property type="component" value="Unassembled WGS sequence"/>
</dbReference>
<dbReference type="PANTHER" id="PTHR31589">
    <property type="entry name" value="PROTEIN, PUTATIVE (DUF239)-RELATED-RELATED"/>
    <property type="match status" value="1"/>
</dbReference>
<gene>
    <name evidence="2" type="ORF">CKAN_00254500</name>
</gene>
<name>A0A3S3PWL8_9MAGN</name>
<organism evidence="2 3">
    <name type="scientific">Cinnamomum micranthum f. kanehirae</name>
    <dbReference type="NCBI Taxonomy" id="337451"/>
    <lineage>
        <taxon>Eukaryota</taxon>
        <taxon>Viridiplantae</taxon>
        <taxon>Streptophyta</taxon>
        <taxon>Embryophyta</taxon>
        <taxon>Tracheophyta</taxon>
        <taxon>Spermatophyta</taxon>
        <taxon>Magnoliopsida</taxon>
        <taxon>Magnoliidae</taxon>
        <taxon>Laurales</taxon>
        <taxon>Lauraceae</taxon>
        <taxon>Cinnamomum</taxon>
    </lineage>
</organism>
<dbReference type="PANTHER" id="PTHR31589:SF110">
    <property type="entry name" value="PROTEIN, PUTATIVE (DUF239)-RELATED"/>
    <property type="match status" value="1"/>
</dbReference>
<evidence type="ECO:0000313" key="3">
    <source>
        <dbReference type="Proteomes" id="UP000283530"/>
    </source>
</evidence>
<dbReference type="Pfam" id="PF03080">
    <property type="entry name" value="Neprosin"/>
    <property type="match status" value="1"/>
</dbReference>
<dbReference type="OrthoDB" id="1858978at2759"/>